<reference evidence="2" key="1">
    <citation type="submission" date="2017-04" db="EMBL/GenBank/DDBJ databases">
        <title>Genome evolution of the luminous symbionts of deep sea anglerfish.</title>
        <authorList>
            <person name="Hendry T.A."/>
        </authorList>
    </citation>
    <scope>NUCLEOTIDE SEQUENCE [LARGE SCALE GENOMIC DNA]</scope>
</reference>
<organism evidence="1 2">
    <name type="scientific">Candidatus Enterovibrio escicola</name>
    <dbReference type="NCBI Taxonomy" id="1927127"/>
    <lineage>
        <taxon>Bacteria</taxon>
        <taxon>Pseudomonadati</taxon>
        <taxon>Pseudomonadota</taxon>
        <taxon>Gammaproteobacteria</taxon>
        <taxon>Vibrionales</taxon>
        <taxon>Vibrionaceae</taxon>
        <taxon>Enterovibrio</taxon>
    </lineage>
</organism>
<keyword evidence="2" id="KW-1185">Reference proteome</keyword>
<protein>
    <submittedName>
        <fullName evidence="1">Uncharacterized protein</fullName>
    </submittedName>
</protein>
<proteinExistence type="predicted"/>
<dbReference type="EMBL" id="NBYY01000011">
    <property type="protein sequence ID" value="PCS23109.1"/>
    <property type="molecule type" value="Genomic_DNA"/>
</dbReference>
<comment type="caution">
    <text evidence="1">The sequence shown here is derived from an EMBL/GenBank/DDBJ whole genome shotgun (WGS) entry which is preliminary data.</text>
</comment>
<gene>
    <name evidence="1" type="ORF">BTN49_1104</name>
</gene>
<sequence length="42" mass="4675">MIDVCFTNAISKFHAFDDMREKFKASQATSVNLSGSHQFAGH</sequence>
<accession>A0A2A5T4L3</accession>
<evidence type="ECO:0000313" key="1">
    <source>
        <dbReference type="EMBL" id="PCS23109.1"/>
    </source>
</evidence>
<name>A0A2A5T4L3_9GAMM</name>
<evidence type="ECO:0000313" key="2">
    <source>
        <dbReference type="Proteomes" id="UP000219020"/>
    </source>
</evidence>
<dbReference type="Proteomes" id="UP000219020">
    <property type="component" value="Unassembled WGS sequence"/>
</dbReference>
<dbReference type="AlphaFoldDB" id="A0A2A5T4L3"/>